<feature type="compositionally biased region" description="Polar residues" evidence="1">
    <location>
        <begin position="401"/>
        <end position="411"/>
    </location>
</feature>
<feature type="region of interest" description="Disordered" evidence="1">
    <location>
        <begin position="251"/>
        <end position="285"/>
    </location>
</feature>
<evidence type="ECO:0000256" key="1">
    <source>
        <dbReference type="SAM" id="MobiDB-lite"/>
    </source>
</evidence>
<dbReference type="EMBL" id="LWDF02001632">
    <property type="protein sequence ID" value="KAE8237797.1"/>
    <property type="molecule type" value="Genomic_DNA"/>
</dbReference>
<feature type="compositionally biased region" description="Low complexity" evidence="1">
    <location>
        <begin position="263"/>
        <end position="276"/>
    </location>
</feature>
<gene>
    <name evidence="2" type="ORF">A4X13_0g8636</name>
</gene>
<feature type="compositionally biased region" description="Basic and acidic residues" evidence="1">
    <location>
        <begin position="147"/>
        <end position="163"/>
    </location>
</feature>
<reference evidence="2" key="1">
    <citation type="submission" date="2016-04" db="EMBL/GenBank/DDBJ databases">
        <authorList>
            <person name="Nguyen H.D."/>
            <person name="Samba Siva P."/>
            <person name="Cullis J."/>
            <person name="Levesque C.A."/>
            <person name="Hambleton S."/>
        </authorList>
    </citation>
    <scope>NUCLEOTIDE SEQUENCE</scope>
    <source>
        <strain evidence="2">DAOMC 236416</strain>
    </source>
</reference>
<reference evidence="2" key="2">
    <citation type="journal article" date="2019" name="IMA Fungus">
        <title>Genome sequencing and comparison of five Tilletia species to identify candidate genes for the detection of regulated species infecting wheat.</title>
        <authorList>
            <person name="Nguyen H.D.T."/>
            <person name="Sultana T."/>
            <person name="Kesanakurti P."/>
            <person name="Hambleton S."/>
        </authorList>
    </citation>
    <scope>NUCLEOTIDE SEQUENCE</scope>
    <source>
        <strain evidence="2">DAOMC 236416</strain>
    </source>
</reference>
<feature type="compositionally biased region" description="Low complexity" evidence="1">
    <location>
        <begin position="332"/>
        <end position="342"/>
    </location>
</feature>
<accession>A0A177T0T0</accession>
<keyword evidence="3" id="KW-1185">Reference proteome</keyword>
<organism evidence="2 3">
    <name type="scientific">Tilletia indica</name>
    <dbReference type="NCBI Taxonomy" id="43049"/>
    <lineage>
        <taxon>Eukaryota</taxon>
        <taxon>Fungi</taxon>
        <taxon>Dikarya</taxon>
        <taxon>Basidiomycota</taxon>
        <taxon>Ustilaginomycotina</taxon>
        <taxon>Exobasidiomycetes</taxon>
        <taxon>Tilletiales</taxon>
        <taxon>Tilletiaceae</taxon>
        <taxon>Tilletia</taxon>
    </lineage>
</organism>
<evidence type="ECO:0000313" key="3">
    <source>
        <dbReference type="Proteomes" id="UP000077521"/>
    </source>
</evidence>
<dbReference type="Proteomes" id="UP000077521">
    <property type="component" value="Unassembled WGS sequence"/>
</dbReference>
<feature type="compositionally biased region" description="Low complexity" evidence="1">
    <location>
        <begin position="180"/>
        <end position="193"/>
    </location>
</feature>
<protein>
    <submittedName>
        <fullName evidence="2">Uncharacterized protein</fullName>
    </submittedName>
</protein>
<feature type="region of interest" description="Disordered" evidence="1">
    <location>
        <begin position="303"/>
        <end position="362"/>
    </location>
</feature>
<feature type="region of interest" description="Disordered" evidence="1">
    <location>
        <begin position="401"/>
        <end position="424"/>
    </location>
</feature>
<feature type="compositionally biased region" description="Polar residues" evidence="1">
    <location>
        <begin position="198"/>
        <end position="212"/>
    </location>
</feature>
<comment type="caution">
    <text evidence="2">The sequence shown here is derived from an EMBL/GenBank/DDBJ whole genome shotgun (WGS) entry which is preliminary data.</text>
</comment>
<evidence type="ECO:0000313" key="2">
    <source>
        <dbReference type="EMBL" id="KAE8237797.1"/>
    </source>
</evidence>
<sequence>MLATLQFSPLEPTHKFASKTFCFNEPATLQLDGHIHGMRSSPAPTSTNAIFPSLALAIDQAFVRYDGSSFTLTTVDWHSDPVCVNGNLLGDHAHTLSDGDKLTFGRYRKEDHSFEVDCGVLVRFWFHAPTTTNWRGVRQLLNSLRQDQARDGRASPHSRHDTDLVLPSHCAPTPLPPPLSASTGSPAASTSLPDSARAVSTNIHASTTSCTSSSVRAHVAETTSTGEPVADVIREIHRTTTSLCSKIDALLPSAPTSEPPPSSASAPSVISPFTSSKPPPPSGTRYEDILAELRARSPVQELPMTTQAEPPPSSPFPAHGPDGAYTCSISASRLSRGSDPSGSLGGGTLSRSSVHRKAPVTSSLRHAMIHSAEIALERVRSAMSTASSSFQGTATLVHTTPVSTSPATSCLPSRPDSASHRVHGTSASPSVSLFDVGLARLRNALVQLSGIVSTTASPALTPAPTSAYPCSSYGLATPLGNWSPFFVNIYLPVTLPSFSGFSGNPSPLGHPVLPFLQHQ</sequence>
<proteinExistence type="predicted"/>
<feature type="region of interest" description="Disordered" evidence="1">
    <location>
        <begin position="147"/>
        <end position="212"/>
    </location>
</feature>
<name>A0A177T0T0_9BASI</name>
<dbReference type="AlphaFoldDB" id="A0A177T0T0"/>